<dbReference type="RefSeq" id="XP_013753863.1">
    <property type="nucleotide sequence ID" value="XM_013898409.1"/>
</dbReference>
<feature type="compositionally biased region" description="Low complexity" evidence="2">
    <location>
        <begin position="512"/>
        <end position="521"/>
    </location>
</feature>
<feature type="compositionally biased region" description="Basic and acidic residues" evidence="2">
    <location>
        <begin position="900"/>
        <end position="922"/>
    </location>
</feature>
<organism evidence="3 4">
    <name type="scientific">Thecamonas trahens ATCC 50062</name>
    <dbReference type="NCBI Taxonomy" id="461836"/>
    <lineage>
        <taxon>Eukaryota</taxon>
        <taxon>Apusozoa</taxon>
        <taxon>Apusomonadida</taxon>
        <taxon>Apusomonadidae</taxon>
        <taxon>Thecamonas</taxon>
    </lineage>
</organism>
<keyword evidence="4" id="KW-1185">Reference proteome</keyword>
<evidence type="ECO:0000256" key="1">
    <source>
        <dbReference type="SAM" id="Coils"/>
    </source>
</evidence>
<evidence type="ECO:0000313" key="3">
    <source>
        <dbReference type="EMBL" id="KNC54225.1"/>
    </source>
</evidence>
<reference evidence="3 4" key="1">
    <citation type="submission" date="2010-05" db="EMBL/GenBank/DDBJ databases">
        <title>The Genome Sequence of Thecamonas trahens ATCC 50062.</title>
        <authorList>
            <consortium name="The Broad Institute Genome Sequencing Platform"/>
            <person name="Russ C."/>
            <person name="Cuomo C."/>
            <person name="Shea T."/>
            <person name="Young S.K."/>
            <person name="Zeng Q."/>
            <person name="Koehrsen M."/>
            <person name="Haas B."/>
            <person name="Borodovsky M."/>
            <person name="Guigo R."/>
            <person name="Alvarado L."/>
            <person name="Berlin A."/>
            <person name="Bochicchio J."/>
            <person name="Borenstein D."/>
            <person name="Chapman S."/>
            <person name="Chen Z."/>
            <person name="Freedman E."/>
            <person name="Gellesch M."/>
            <person name="Goldberg J."/>
            <person name="Griggs A."/>
            <person name="Gujja S."/>
            <person name="Heilman E."/>
            <person name="Heiman D."/>
            <person name="Hepburn T."/>
            <person name="Howarth C."/>
            <person name="Jen D."/>
            <person name="Larson L."/>
            <person name="Mehta T."/>
            <person name="Park D."/>
            <person name="Pearson M."/>
            <person name="Roberts A."/>
            <person name="Saif S."/>
            <person name="Shenoy N."/>
            <person name="Sisk P."/>
            <person name="Stolte C."/>
            <person name="Sykes S."/>
            <person name="Thomson T."/>
            <person name="Walk T."/>
            <person name="White J."/>
            <person name="Yandava C."/>
            <person name="Burger G."/>
            <person name="Gray M.W."/>
            <person name="Holland P.W.H."/>
            <person name="King N."/>
            <person name="Lang F.B.F."/>
            <person name="Roger A.J."/>
            <person name="Ruiz-Trillo I."/>
            <person name="Lander E."/>
            <person name="Nusbaum C."/>
        </authorList>
    </citation>
    <scope>NUCLEOTIDE SEQUENCE [LARGE SCALE GENOMIC DNA]</scope>
    <source>
        <strain evidence="3 4">ATCC 50062</strain>
    </source>
</reference>
<accession>A0A0L0DPP4</accession>
<dbReference type="GeneID" id="25568349"/>
<gene>
    <name evidence="3" type="ORF">AMSG_10017</name>
</gene>
<sequence>MEWETLERLEPPRPRVFEYTEVLPQLQQEAKGECVRCVRREQVADARQTEDCSADDVAGRVQAVLASGGAASSESYRWELAFRTAVTEVSESRPHIKRAEGAFALLDQLARELRPALANALKAIKDELEASVYSDDFTSTGIRPYYTKIPYFGLCKRMNVERLSHELVLHSERDELESALLRKSDEVEELRQLFLATKRELGDVRSRLEAAEGELDKAQAKLGIAHDDLDDARNALAVLRGEYEDALEILRDELRAERSRAAQLRGYKQLLEDFGVASSLTVSKDAELPAPVAVQLAPPPPLPTRFVPERLASENGSDDEIIPNLNAGELSPETMSEVTRQAKIKEQLAALTGISSESYGTRNQAKFNRWSLLMAQADQAKRLLKQLSVLRMAQLAEYEAATGQLDAQLAGAGVASRNIDYHGPSHDELVAAKAARYSTFVREMAALETEIKQLESHLEHLDLAMARNPLAIAAKAARHWRKWARVRATERSSLGSDPSLNTSYGESRSLSRRNVSVRQSSDGSGDDRLSHVREAERGGAYPSRYAIAELRMARRGLGLSRDHKPDMEKLVKTSRHSELWRGLAARSLSPPTHARPYTLEGLLRVIHDVRRHHTAEVPGMYVVNDETGDWMLQLPSRSHATSSGLVDGAYTLQDEFFDVLQAAYGLDDVVAFVAFSVVSAVDAMWEAEAEIGFFGRALTAELPLAAWSHAELVSQLVERVAGTVPALGTSAVAAAHFLYPDTPATALQDATTSLRMAGVSLDADGLRAFVRNELVRGSEIRYMSMLDAVRRYDLLNHGWLTEAEFLDCMEVSLKTNTLSRLGRVYFASALASQKTVSAESGDGAVAGATAGGETLRLPNPQAAHILGYLSLVAAARQGKFDAETAVARLRPISLPSANASEDKAEVESRKSSDDEMRKDHNF</sequence>
<feature type="region of interest" description="Disordered" evidence="2">
    <location>
        <begin position="897"/>
        <end position="922"/>
    </location>
</feature>
<name>A0A0L0DPP4_THETB</name>
<evidence type="ECO:0000256" key="2">
    <source>
        <dbReference type="SAM" id="MobiDB-lite"/>
    </source>
</evidence>
<dbReference type="Proteomes" id="UP000054408">
    <property type="component" value="Unassembled WGS sequence"/>
</dbReference>
<keyword evidence="1" id="KW-0175">Coiled coil</keyword>
<feature type="region of interest" description="Disordered" evidence="2">
    <location>
        <begin position="491"/>
        <end position="535"/>
    </location>
</feature>
<feature type="coiled-coil region" evidence="1">
    <location>
        <begin position="173"/>
        <end position="260"/>
    </location>
</feature>
<feature type="compositionally biased region" description="Polar residues" evidence="2">
    <location>
        <begin position="491"/>
        <end position="506"/>
    </location>
</feature>
<feature type="coiled-coil region" evidence="1">
    <location>
        <begin position="437"/>
        <end position="464"/>
    </location>
</feature>
<dbReference type="AlphaFoldDB" id="A0A0L0DPP4"/>
<protein>
    <submittedName>
        <fullName evidence="3">Uncharacterized protein</fullName>
    </submittedName>
</protein>
<dbReference type="EMBL" id="GL349487">
    <property type="protein sequence ID" value="KNC54225.1"/>
    <property type="molecule type" value="Genomic_DNA"/>
</dbReference>
<proteinExistence type="predicted"/>
<feature type="compositionally biased region" description="Basic and acidic residues" evidence="2">
    <location>
        <begin position="525"/>
        <end position="535"/>
    </location>
</feature>
<evidence type="ECO:0000313" key="4">
    <source>
        <dbReference type="Proteomes" id="UP000054408"/>
    </source>
</evidence>